<keyword evidence="6 10" id="KW-0812">Transmembrane</keyword>
<evidence type="ECO:0000256" key="4">
    <source>
        <dbReference type="ARBA" id="ARBA00022519"/>
    </source>
</evidence>
<keyword evidence="7 10" id="KW-1133">Transmembrane helix</keyword>
<comment type="subcellular location">
    <subcellularLocation>
        <location evidence="10">Cell inner membrane</location>
        <topology evidence="10">Single-pass membrane protein</topology>
    </subcellularLocation>
    <subcellularLocation>
        <location evidence="1">Cell membrane</location>
        <topology evidence="1">Single-pass membrane protein</topology>
    </subcellularLocation>
</comment>
<dbReference type="PANTHER" id="PTHR30558">
    <property type="entry name" value="EXBD MEMBRANE COMPONENT OF PMF-DRIVEN MACROMOLECULE IMPORT SYSTEM"/>
    <property type="match status" value="1"/>
</dbReference>
<evidence type="ECO:0000256" key="6">
    <source>
        <dbReference type="ARBA" id="ARBA00022692"/>
    </source>
</evidence>
<evidence type="ECO:0000256" key="1">
    <source>
        <dbReference type="ARBA" id="ARBA00004162"/>
    </source>
</evidence>
<dbReference type="NCBIfam" id="TIGR02801">
    <property type="entry name" value="tolR"/>
    <property type="match status" value="1"/>
</dbReference>
<evidence type="ECO:0000256" key="9">
    <source>
        <dbReference type="ARBA" id="ARBA00023306"/>
    </source>
</evidence>
<dbReference type="HAMAP" id="MF_02203">
    <property type="entry name" value="TolR"/>
    <property type="match status" value="1"/>
</dbReference>
<sequence length="152" mass="16666">MSPMNARRGKRMMAEINVVPYIDVMLVLLIIFMITAPMLTQGIKVDLPKAGAEPLPEELMRQHQPLILSVDAGGQYYLNIGSNEESPLEESAVIERVSAVLGREPQTPVLVKADTNVPYGRVVTGMVLLQEAGAEKVGFITDPADVRDPKQR</sequence>
<dbReference type="Pfam" id="PF02472">
    <property type="entry name" value="ExbD"/>
    <property type="match status" value="1"/>
</dbReference>
<comment type="similarity">
    <text evidence="2 10">Belongs to the ExbD/TolR family.</text>
</comment>
<proteinExistence type="inferred from homology"/>
<dbReference type="PANTHER" id="PTHR30558:SF7">
    <property type="entry name" value="TOL-PAL SYSTEM PROTEIN TOLR"/>
    <property type="match status" value="1"/>
</dbReference>
<gene>
    <name evidence="10 11" type="primary">tolR</name>
    <name evidence="11" type="ORF">JM946_11690</name>
</gene>
<comment type="subunit">
    <text evidence="10">The Tol-Pal system is composed of five core proteins: the inner membrane proteins TolA, TolQ and TolR, the periplasmic protein TolB and the outer membrane protein Pal. They form a network linking the inner and outer membranes and the peptidoglycan layer.</text>
</comment>
<evidence type="ECO:0000313" key="12">
    <source>
        <dbReference type="Proteomes" id="UP000661077"/>
    </source>
</evidence>
<feature type="transmembrane region" description="Helical" evidence="10">
    <location>
        <begin position="21"/>
        <end position="39"/>
    </location>
</feature>
<evidence type="ECO:0000256" key="3">
    <source>
        <dbReference type="ARBA" id="ARBA00022475"/>
    </source>
</evidence>
<comment type="function">
    <text evidence="10">Part of the Tol-Pal system, which plays a role in outer membrane invagination during cell division and is important for maintaining outer membrane integrity.</text>
</comment>
<evidence type="ECO:0000256" key="5">
    <source>
        <dbReference type="ARBA" id="ARBA00022618"/>
    </source>
</evidence>
<reference evidence="11 12" key="1">
    <citation type="journal article" date="2021" name="Int. J. Syst. Evol. Microbiol.">
        <title>Steroidobacter gossypii sp. nov., isolated from soil of cotton cropping field.</title>
        <authorList>
            <person name="Huang R."/>
            <person name="Yang S."/>
            <person name="Zhen C."/>
            <person name="Liu W."/>
        </authorList>
    </citation>
    <scope>NUCLEOTIDE SEQUENCE [LARGE SCALE GENOMIC DNA]</scope>
    <source>
        <strain evidence="11 12">S1-65</strain>
    </source>
</reference>
<name>A0ABS1WWT0_9GAMM</name>
<dbReference type="Gene3D" id="3.30.420.270">
    <property type="match status" value="1"/>
</dbReference>
<dbReference type="Proteomes" id="UP000661077">
    <property type="component" value="Unassembled WGS sequence"/>
</dbReference>
<evidence type="ECO:0000256" key="2">
    <source>
        <dbReference type="ARBA" id="ARBA00005811"/>
    </source>
</evidence>
<protein>
    <recommendedName>
        <fullName evidence="10">Tol-Pal system protein TolR</fullName>
    </recommendedName>
</protein>
<evidence type="ECO:0000256" key="8">
    <source>
        <dbReference type="ARBA" id="ARBA00023136"/>
    </source>
</evidence>
<keyword evidence="12" id="KW-1185">Reference proteome</keyword>
<keyword evidence="5 10" id="KW-0132">Cell division</keyword>
<evidence type="ECO:0000256" key="7">
    <source>
        <dbReference type="ARBA" id="ARBA00022989"/>
    </source>
</evidence>
<evidence type="ECO:0000256" key="10">
    <source>
        <dbReference type="HAMAP-Rule" id="MF_02203"/>
    </source>
</evidence>
<organism evidence="11 12">
    <name type="scientific">Steroidobacter gossypii</name>
    <dbReference type="NCBI Taxonomy" id="2805490"/>
    <lineage>
        <taxon>Bacteria</taxon>
        <taxon>Pseudomonadati</taxon>
        <taxon>Pseudomonadota</taxon>
        <taxon>Gammaproteobacteria</taxon>
        <taxon>Steroidobacterales</taxon>
        <taxon>Steroidobacteraceae</taxon>
        <taxon>Steroidobacter</taxon>
    </lineage>
</organism>
<dbReference type="EMBL" id="JAEVLS010000002">
    <property type="protein sequence ID" value="MBM0105417.1"/>
    <property type="molecule type" value="Genomic_DNA"/>
</dbReference>
<dbReference type="InterPro" id="IPR014168">
    <property type="entry name" value="Tol-Pal_TolR"/>
</dbReference>
<keyword evidence="9 10" id="KW-0131">Cell cycle</keyword>
<evidence type="ECO:0000313" key="11">
    <source>
        <dbReference type="EMBL" id="MBM0105417.1"/>
    </source>
</evidence>
<dbReference type="InterPro" id="IPR003400">
    <property type="entry name" value="ExbD"/>
</dbReference>
<keyword evidence="8 10" id="KW-0472">Membrane</keyword>
<comment type="caution">
    <text evidence="11">The sequence shown here is derived from an EMBL/GenBank/DDBJ whole genome shotgun (WGS) entry which is preliminary data.</text>
</comment>
<accession>A0ABS1WWT0</accession>
<keyword evidence="4 10" id="KW-0997">Cell inner membrane</keyword>
<keyword evidence="3 10" id="KW-1003">Cell membrane</keyword>